<comment type="caution">
    <text evidence="1">The sequence shown here is derived from an EMBL/GenBank/DDBJ whole genome shotgun (WGS) entry which is preliminary data.</text>
</comment>
<evidence type="ECO:0000313" key="1">
    <source>
        <dbReference type="EMBL" id="OEJ73601.1"/>
    </source>
</evidence>
<dbReference type="EMBL" id="MJGC01000084">
    <property type="protein sequence ID" value="OEJ73601.1"/>
    <property type="molecule type" value="Genomic_DNA"/>
</dbReference>
<protein>
    <submittedName>
        <fullName evidence="1">Uncharacterized protein</fullName>
    </submittedName>
</protein>
<reference evidence="1" key="1">
    <citation type="submission" date="2016-09" db="EMBL/GenBank/DDBJ databases">
        <title>Draft genome of thermotolerant cyanobacterium Desertifilum sp. strain IPPAS B-1220.</title>
        <authorList>
            <person name="Sinetova M.A."/>
            <person name="Bolakhan K."/>
            <person name="Zayadan B.K."/>
            <person name="Mironov K.S."/>
            <person name="Ustinova V."/>
            <person name="Kupriyanova E.V."/>
            <person name="Sidorov R.A."/>
            <person name="Skrypnik A.N."/>
            <person name="Gogoleva N.E."/>
            <person name="Gogolev Y.V."/>
            <person name="Los D.A."/>
        </authorList>
    </citation>
    <scope>NUCLEOTIDE SEQUENCE [LARGE SCALE GENOMIC DNA]</scope>
    <source>
        <strain evidence="1">IPPAS B-1220</strain>
    </source>
</reference>
<dbReference type="AlphaFoldDB" id="A0A1E5QG83"/>
<proteinExistence type="predicted"/>
<name>A0A1E5QG83_9CYAN</name>
<gene>
    <name evidence="1" type="ORF">BH720_18820</name>
</gene>
<accession>A0A1E5QG83</accession>
<sequence length="63" mass="7132">MAGNCIVFTSKLIDWRSLFVDFYSQSSESFFPASRKACLEIRIVAESGQIKLIVEISDINEID</sequence>
<organism evidence="1">
    <name type="scientific">Desertifilum tharense IPPAS B-1220</name>
    <dbReference type="NCBI Taxonomy" id="1781255"/>
    <lineage>
        <taxon>Bacteria</taxon>
        <taxon>Bacillati</taxon>
        <taxon>Cyanobacteriota</taxon>
        <taxon>Cyanophyceae</taxon>
        <taxon>Desertifilales</taxon>
        <taxon>Desertifilaceae</taxon>
        <taxon>Desertifilum</taxon>
    </lineage>
</organism>
<dbReference type="STRING" id="1781255.BH720_18820"/>